<comment type="pathway">
    <text evidence="1">Secondary metabolite metabolism; methylglyoxal degradation; (R)-lactate from methylglyoxal: step 1/2.</text>
</comment>
<keyword evidence="18" id="KW-1185">Reference proteome</keyword>
<evidence type="ECO:0000256" key="5">
    <source>
        <dbReference type="ARBA" id="ARBA00022833"/>
    </source>
</evidence>
<evidence type="ECO:0000256" key="9">
    <source>
        <dbReference type="ARBA" id="ARBA00032460"/>
    </source>
</evidence>
<evidence type="ECO:0000313" key="17">
    <source>
        <dbReference type="EMBL" id="CAD6197239.1"/>
    </source>
</evidence>
<evidence type="ECO:0000256" key="14">
    <source>
        <dbReference type="SAM" id="MobiDB-lite"/>
    </source>
</evidence>
<dbReference type="CDD" id="cd07233">
    <property type="entry name" value="GlxI_Zn"/>
    <property type="match status" value="1"/>
</dbReference>
<evidence type="ECO:0000256" key="4">
    <source>
        <dbReference type="ARBA" id="ARBA00022723"/>
    </source>
</evidence>
<dbReference type="AlphaFoldDB" id="A0A8S1HMX8"/>
<dbReference type="Gene3D" id="3.10.180.10">
    <property type="entry name" value="2,3-Dihydroxybiphenyl 1,2-Dioxygenase, domain 1"/>
    <property type="match status" value="1"/>
</dbReference>
<dbReference type="InterPro" id="IPR029068">
    <property type="entry name" value="Glyas_Bleomycin-R_OHBP_Dase"/>
</dbReference>
<evidence type="ECO:0000256" key="1">
    <source>
        <dbReference type="ARBA" id="ARBA00005008"/>
    </source>
</evidence>
<dbReference type="GO" id="GO:0008270">
    <property type="term" value="F:zinc ion binding"/>
    <property type="evidence" value="ECO:0007669"/>
    <property type="project" value="UniProtKB-KW"/>
</dbReference>
<dbReference type="OrthoDB" id="5785977at2759"/>
<feature type="binding site" evidence="12">
    <location>
        <position position="931"/>
    </location>
    <ligand>
        <name>Zn(2+)</name>
        <dbReference type="ChEBI" id="CHEBI:29105"/>
        <note>ligand shared between dimeric partners</note>
    </ligand>
</feature>
<keyword evidence="13" id="KW-0863">Zinc-finger</keyword>
<evidence type="ECO:0000256" key="12">
    <source>
        <dbReference type="PIRSR" id="PIRSR604361-3"/>
    </source>
</evidence>
<dbReference type="InterPro" id="IPR037523">
    <property type="entry name" value="VOC_core"/>
</dbReference>
<dbReference type="EC" id="4.4.1.5" evidence="3"/>
<evidence type="ECO:0000256" key="13">
    <source>
        <dbReference type="PROSITE-ProRule" id="PRU00042"/>
    </source>
</evidence>
<accession>A0A8S1HMX8</accession>
<dbReference type="PROSITE" id="PS50157">
    <property type="entry name" value="ZINC_FINGER_C2H2_2"/>
    <property type="match status" value="1"/>
</dbReference>
<evidence type="ECO:0000256" key="3">
    <source>
        <dbReference type="ARBA" id="ARBA00012081"/>
    </source>
</evidence>
<protein>
    <recommendedName>
        <fullName evidence="3">lactoylglutathione lyase</fullName>
        <ecNumber evidence="3">4.4.1.5</ecNumber>
    </recommendedName>
    <alternativeName>
        <fullName evidence="8">Aldoketomutase</fullName>
    </alternativeName>
    <alternativeName>
        <fullName evidence="7">Ketone-aldehyde mutase</fullName>
    </alternativeName>
    <alternativeName>
        <fullName evidence="9">Methylglyoxalase</fullName>
    </alternativeName>
    <alternativeName>
        <fullName evidence="10">S-D-lactoylglutathione methylglyoxal lyase</fullName>
    </alternativeName>
</protein>
<gene>
    <name evidence="17" type="ORF">CAUJ_LOCUS13148</name>
</gene>
<evidence type="ECO:0000256" key="10">
    <source>
        <dbReference type="ARBA" id="ARBA00033298"/>
    </source>
</evidence>
<proteinExistence type="inferred from homology"/>
<feature type="compositionally biased region" description="Basic and acidic residues" evidence="14">
    <location>
        <begin position="795"/>
        <end position="804"/>
    </location>
</feature>
<dbReference type="Pfam" id="PF00903">
    <property type="entry name" value="Glyoxalase"/>
    <property type="match status" value="1"/>
</dbReference>
<dbReference type="SMART" id="SM00355">
    <property type="entry name" value="ZnF_C2H2"/>
    <property type="match status" value="3"/>
</dbReference>
<feature type="compositionally biased region" description="Acidic residues" evidence="14">
    <location>
        <begin position="805"/>
        <end position="816"/>
    </location>
</feature>
<sequence>MRTIVLQENVLHLQMNILKNTCGFYSGYRKEQKNKLFPVESTSKDSPLGVFSVLPPALRTKILHQCSLYSLSFLAQTSTAWSNVLKNYVASPVFARRFQRDYLRRKRFIALQVDPFFGCGLLVKSITIEFSTSIRAAILLNICRNLHSFLGKLTGFGRIIDALTKQWTFSERRYVLKAAILFNPSLRIYLRTVLLEPPGVHPKMEIQIREDLRELFLTGPFGPGTYDSECEQGAAISILIRNFKIQFQVRVFYMLFGPIKDGKISWEEFHEPSQEDTENAPNPVSRLRFFDTKTRSCLRDIIRAFDRLLLCNARIFEKYVVWTDKDVYTLFTRLQKVGVSYWDDTAVVMAMAMNPDGLLRQFLLRSCSRSCEHYEERTKDAALIIAHVRWFMFLWKRDPSDELGRVLRDVFRFIRRQGGRQDDACARFLDKIWNAYHLRVTNFFADKSVHAQTMTKIEMESQRSLSELLSDLLARVLIRGPDGRAVWREVSENRLPKGGKTLSFRSNSLIGFTGVLAVFCYAHFQNEINPDSTWAKYYRSIVQDPFRWLENKDQTPISPDHSLPVNNTDSQSPRKKPNKKGNYRCPKCGVTYTRYTSLCRHIATAHAGGHFCKLCKDTVPLTQTVKKHMAMKHGLKSVATCTCCHWTFVDKTGMAAHMMCLSQGGHPGVSIVIAVSTHKPGSLLQGKDFPVEEMSSTKRKRRVCNFLQGPSKEGGEPSFKKRKTRAASVKEESRLTNTESILTDTYGDPDPSNFKIKEELVDEEEDTEEDEEEEEEDSGEEEEMSESDTDDDDAREDKKDKDYEYESSSEEDEEEFVEKVNELVKEPSPETNGFYFQQTMYRIKDPRKSLPFYTNVLGMRLLKQLDYESGKFSLFFMGYKDAGEIPKDDSERARFALSTHSTIELTHNWGTENDPNLKHHNGNKDPKGYGHIGIHVPDVEEACARFEKLGVEFIKKPQEGSMKGLAFIQDPDGYWIEIFNAKNVA</sequence>
<evidence type="ECO:0000256" key="11">
    <source>
        <dbReference type="PIRSR" id="PIRSR604361-1"/>
    </source>
</evidence>
<name>A0A8S1HMX8_9PELO</name>
<organism evidence="17 18">
    <name type="scientific">Caenorhabditis auriculariae</name>
    <dbReference type="NCBI Taxonomy" id="2777116"/>
    <lineage>
        <taxon>Eukaryota</taxon>
        <taxon>Metazoa</taxon>
        <taxon>Ecdysozoa</taxon>
        <taxon>Nematoda</taxon>
        <taxon>Chromadorea</taxon>
        <taxon>Rhabditida</taxon>
        <taxon>Rhabditina</taxon>
        <taxon>Rhabditomorpha</taxon>
        <taxon>Rhabditoidea</taxon>
        <taxon>Rhabditidae</taxon>
        <taxon>Peloderinae</taxon>
        <taxon>Caenorhabditis</taxon>
    </lineage>
</organism>
<dbReference type="GO" id="GO:0004462">
    <property type="term" value="F:lactoylglutathione lyase activity"/>
    <property type="evidence" value="ECO:0007669"/>
    <property type="project" value="UniProtKB-EC"/>
</dbReference>
<feature type="binding site" evidence="12">
    <location>
        <position position="977"/>
    </location>
    <ligand>
        <name>Zn(2+)</name>
        <dbReference type="ChEBI" id="CHEBI:29105"/>
        <note>ligand shared between dimeric partners</note>
    </ligand>
</feature>
<evidence type="ECO:0000259" key="15">
    <source>
        <dbReference type="PROSITE" id="PS50157"/>
    </source>
</evidence>
<dbReference type="InterPro" id="IPR004361">
    <property type="entry name" value="Glyoxalase_1"/>
</dbReference>
<dbReference type="PROSITE" id="PS51819">
    <property type="entry name" value="VOC"/>
    <property type="match status" value="1"/>
</dbReference>
<keyword evidence="6" id="KW-0456">Lyase</keyword>
<dbReference type="PROSITE" id="PS00028">
    <property type="entry name" value="ZINC_FINGER_C2H2_1"/>
    <property type="match status" value="1"/>
</dbReference>
<comment type="cofactor">
    <cofactor evidence="12">
        <name>Zn(2+)</name>
        <dbReference type="ChEBI" id="CHEBI:29105"/>
    </cofactor>
    <text evidence="12">Binds 1 zinc ion per subunit. In the homodimer, two zinc ions are bound between subunits.</text>
</comment>
<dbReference type="InterPro" id="IPR018146">
    <property type="entry name" value="Glyoxalase_1_CS"/>
</dbReference>
<dbReference type="InterPro" id="IPR056622">
    <property type="entry name" value="ARM_FBXO47"/>
</dbReference>
<dbReference type="InterPro" id="IPR004360">
    <property type="entry name" value="Glyas_Fos-R_dOase_dom"/>
</dbReference>
<keyword evidence="4 12" id="KW-0479">Metal-binding</keyword>
<dbReference type="Gene3D" id="3.30.160.60">
    <property type="entry name" value="Classic Zinc Finger"/>
    <property type="match status" value="1"/>
</dbReference>
<dbReference type="InterPro" id="IPR013087">
    <property type="entry name" value="Znf_C2H2_type"/>
</dbReference>
<evidence type="ECO:0000259" key="16">
    <source>
        <dbReference type="PROSITE" id="PS51819"/>
    </source>
</evidence>
<feature type="compositionally biased region" description="Basic and acidic residues" evidence="14">
    <location>
        <begin position="817"/>
        <end position="828"/>
    </location>
</feature>
<dbReference type="Pfam" id="PF24467">
    <property type="entry name" value="ARM_FBXO47"/>
    <property type="match status" value="1"/>
</dbReference>
<dbReference type="PANTHER" id="PTHR10374:SF30">
    <property type="entry name" value="LACTOYLGLUTATHIONE LYASE"/>
    <property type="match status" value="1"/>
</dbReference>
<feature type="domain" description="VOC" evidence="16">
    <location>
        <begin position="835"/>
        <end position="981"/>
    </location>
</feature>
<feature type="compositionally biased region" description="Acidic residues" evidence="14">
    <location>
        <begin position="760"/>
        <end position="794"/>
    </location>
</feature>
<feature type="binding site" evidence="12">
    <location>
        <position position="838"/>
    </location>
    <ligand>
        <name>Zn(2+)</name>
        <dbReference type="ChEBI" id="CHEBI:29105"/>
        <note>ligand shared between dimeric partners</note>
    </ligand>
</feature>
<evidence type="ECO:0000256" key="2">
    <source>
        <dbReference type="ARBA" id="ARBA00010363"/>
    </source>
</evidence>
<evidence type="ECO:0000256" key="8">
    <source>
        <dbReference type="ARBA" id="ARBA00030892"/>
    </source>
</evidence>
<comment type="similarity">
    <text evidence="2">Belongs to the glyoxalase I family.</text>
</comment>
<comment type="caution">
    <text evidence="17">The sequence shown here is derived from an EMBL/GenBank/DDBJ whole genome shotgun (WGS) entry which is preliminary data.</text>
</comment>
<dbReference type="PANTHER" id="PTHR10374">
    <property type="entry name" value="LACTOYLGLUTATHIONE LYASE GLYOXALASE I"/>
    <property type="match status" value="1"/>
</dbReference>
<evidence type="ECO:0000256" key="7">
    <source>
        <dbReference type="ARBA" id="ARBA00030291"/>
    </source>
</evidence>
<dbReference type="EMBL" id="CAJGYM010000088">
    <property type="protein sequence ID" value="CAD6197239.1"/>
    <property type="molecule type" value="Genomic_DNA"/>
</dbReference>
<keyword evidence="5 12" id="KW-0862">Zinc</keyword>
<evidence type="ECO:0000313" key="18">
    <source>
        <dbReference type="Proteomes" id="UP000835052"/>
    </source>
</evidence>
<feature type="region of interest" description="Disordered" evidence="14">
    <location>
        <begin position="706"/>
        <end position="832"/>
    </location>
</feature>
<feature type="active site" description="Proton donor/acceptor" evidence="11">
    <location>
        <position position="977"/>
    </location>
</feature>
<feature type="domain" description="C2H2-type" evidence="15">
    <location>
        <begin position="583"/>
        <end position="611"/>
    </location>
</feature>
<dbReference type="Proteomes" id="UP000835052">
    <property type="component" value="Unassembled WGS sequence"/>
</dbReference>
<feature type="region of interest" description="Disordered" evidence="14">
    <location>
        <begin position="553"/>
        <end position="581"/>
    </location>
</feature>
<dbReference type="PROSITE" id="PS00934">
    <property type="entry name" value="GLYOXALASE_I_1"/>
    <property type="match status" value="1"/>
</dbReference>
<dbReference type="NCBIfam" id="TIGR00068">
    <property type="entry name" value="glyox_I"/>
    <property type="match status" value="1"/>
</dbReference>
<reference evidence="17" key="1">
    <citation type="submission" date="2020-10" db="EMBL/GenBank/DDBJ databases">
        <authorList>
            <person name="Kikuchi T."/>
        </authorList>
    </citation>
    <scope>NUCLEOTIDE SEQUENCE</scope>
    <source>
        <strain evidence="17">NKZ352</strain>
    </source>
</reference>
<evidence type="ECO:0000256" key="6">
    <source>
        <dbReference type="ARBA" id="ARBA00023239"/>
    </source>
</evidence>
<feature type="binding site" evidence="12">
    <location>
        <position position="904"/>
    </location>
    <ligand>
        <name>Zn(2+)</name>
        <dbReference type="ChEBI" id="CHEBI:29105"/>
        <note>ligand shared between dimeric partners</note>
    </ligand>
</feature>
<dbReference type="SUPFAM" id="SSF54593">
    <property type="entry name" value="Glyoxalase/Bleomycin resistance protein/Dihydroxybiphenyl dioxygenase"/>
    <property type="match status" value="1"/>
</dbReference>